<accession>A0A5E7RTS3</accession>
<proteinExistence type="predicted"/>
<dbReference type="EMBL" id="CABVJG010000001">
    <property type="protein sequence ID" value="VVP77170.1"/>
    <property type="molecule type" value="Genomic_DNA"/>
</dbReference>
<sequence length="141" mass="15850">MAVTASSTKGKLEFTIDDREKVNAKSVTCNMYGPRFIELKGAVESDWELEVDIAHDEDIRQGVTYKIDRSTQSSAAYTKQGERWELQGKLELTTFNLKGGIVNFDFELNTSDNEHKKYVRGNGDFIGINQFSKKDSASGKL</sequence>
<organism evidence="1 2">
    <name type="scientific">Pseudomonas fluorescens</name>
    <dbReference type="NCBI Taxonomy" id="294"/>
    <lineage>
        <taxon>Bacteria</taxon>
        <taxon>Pseudomonadati</taxon>
        <taxon>Pseudomonadota</taxon>
        <taxon>Gammaproteobacteria</taxon>
        <taxon>Pseudomonadales</taxon>
        <taxon>Pseudomonadaceae</taxon>
        <taxon>Pseudomonas</taxon>
    </lineage>
</organism>
<name>A0A5E7RTS3_PSEFL</name>
<dbReference type="RefSeq" id="WP_191622590.1">
    <property type="nucleotide sequence ID" value="NZ_CABVJG010000001.1"/>
</dbReference>
<protein>
    <submittedName>
        <fullName evidence="1">Uncharacterized protein</fullName>
    </submittedName>
</protein>
<gene>
    <name evidence="1" type="ORF">PS925_00125</name>
</gene>
<reference evidence="1 2" key="1">
    <citation type="submission" date="2019-09" db="EMBL/GenBank/DDBJ databases">
        <authorList>
            <person name="Chandra G."/>
            <person name="Truman W A."/>
        </authorList>
    </citation>
    <scope>NUCLEOTIDE SEQUENCE [LARGE SCALE GENOMIC DNA]</scope>
    <source>
        <strain evidence="1">PS925</strain>
    </source>
</reference>
<dbReference type="AlphaFoldDB" id="A0A5E7RTS3"/>
<dbReference type="Proteomes" id="UP000412311">
    <property type="component" value="Unassembled WGS sequence"/>
</dbReference>
<evidence type="ECO:0000313" key="1">
    <source>
        <dbReference type="EMBL" id="VVP77170.1"/>
    </source>
</evidence>
<evidence type="ECO:0000313" key="2">
    <source>
        <dbReference type="Proteomes" id="UP000412311"/>
    </source>
</evidence>